<feature type="compositionally biased region" description="Basic residues" evidence="1">
    <location>
        <begin position="82"/>
        <end position="92"/>
    </location>
</feature>
<evidence type="ECO:0000313" key="3">
    <source>
        <dbReference type="Proteomes" id="UP001558713"/>
    </source>
</evidence>
<accession>A0ABD1B611</accession>
<dbReference type="AlphaFoldDB" id="A0ABD1B611"/>
<protein>
    <submittedName>
        <fullName evidence="2">Uncharacterized protein</fullName>
    </submittedName>
</protein>
<proteinExistence type="predicted"/>
<reference evidence="2 3" key="1">
    <citation type="submission" date="2024-04" db="EMBL/GenBank/DDBJ databases">
        <title>Genome assembly C_amara_ONT_v2.</title>
        <authorList>
            <person name="Yant L."/>
            <person name="Moore C."/>
            <person name="Slenker M."/>
        </authorList>
    </citation>
    <scope>NUCLEOTIDE SEQUENCE [LARGE SCALE GENOMIC DNA]</scope>
    <source>
        <tissue evidence="2">Leaf</tissue>
    </source>
</reference>
<gene>
    <name evidence="2" type="ORF">V5N11_032659</name>
</gene>
<dbReference type="Proteomes" id="UP001558713">
    <property type="component" value="Unassembled WGS sequence"/>
</dbReference>
<organism evidence="2 3">
    <name type="scientific">Cardamine amara subsp. amara</name>
    <dbReference type="NCBI Taxonomy" id="228776"/>
    <lineage>
        <taxon>Eukaryota</taxon>
        <taxon>Viridiplantae</taxon>
        <taxon>Streptophyta</taxon>
        <taxon>Embryophyta</taxon>
        <taxon>Tracheophyta</taxon>
        <taxon>Spermatophyta</taxon>
        <taxon>Magnoliopsida</taxon>
        <taxon>eudicotyledons</taxon>
        <taxon>Gunneridae</taxon>
        <taxon>Pentapetalae</taxon>
        <taxon>rosids</taxon>
        <taxon>malvids</taxon>
        <taxon>Brassicales</taxon>
        <taxon>Brassicaceae</taxon>
        <taxon>Cardamineae</taxon>
        <taxon>Cardamine</taxon>
    </lineage>
</organism>
<feature type="region of interest" description="Disordered" evidence="1">
    <location>
        <begin position="67"/>
        <end position="165"/>
    </location>
</feature>
<evidence type="ECO:0000256" key="1">
    <source>
        <dbReference type="SAM" id="MobiDB-lite"/>
    </source>
</evidence>
<comment type="caution">
    <text evidence="2">The sequence shown here is derived from an EMBL/GenBank/DDBJ whole genome shotgun (WGS) entry which is preliminary data.</text>
</comment>
<evidence type="ECO:0000313" key="2">
    <source>
        <dbReference type="EMBL" id="KAL1211194.1"/>
    </source>
</evidence>
<name>A0ABD1B611_CARAN</name>
<sequence>MVQYTSCVDPFESAARKEKLRQAKETGKLEETAAKMVRANLAKQTRGDEIETSLQNQDIIHATLRLGPVNGDNIAGPSKQTPTKRKASRPPGKKNAQSRASPSRLPGANSRKRKSIQAGTSPRRKLNLDTQSHREENETNRSRQSRDGLPQEYPHQNERYAAPNITLIPAISRQRVDFQNPPNLVS</sequence>
<feature type="compositionally biased region" description="Basic and acidic residues" evidence="1">
    <location>
        <begin position="131"/>
        <end position="146"/>
    </location>
</feature>
<dbReference type="EMBL" id="JBANAX010000381">
    <property type="protein sequence ID" value="KAL1211194.1"/>
    <property type="molecule type" value="Genomic_DNA"/>
</dbReference>
<keyword evidence="3" id="KW-1185">Reference proteome</keyword>